<dbReference type="Gene3D" id="1.10.390.10">
    <property type="entry name" value="Neutral Protease Domain 2"/>
    <property type="match status" value="1"/>
</dbReference>
<name>A0AA41ZAT7_9SPHN</name>
<organism evidence="2 3">
    <name type="scientific">Sphingomonas lycopersici</name>
    <dbReference type="NCBI Taxonomy" id="2951807"/>
    <lineage>
        <taxon>Bacteria</taxon>
        <taxon>Pseudomonadati</taxon>
        <taxon>Pseudomonadota</taxon>
        <taxon>Alphaproteobacteria</taxon>
        <taxon>Sphingomonadales</taxon>
        <taxon>Sphingomonadaceae</taxon>
        <taxon>Sphingomonas</taxon>
    </lineage>
</organism>
<feature type="domain" description="Peptidase M61 catalytic" evidence="1">
    <location>
        <begin position="340"/>
        <end position="403"/>
    </location>
</feature>
<proteinExistence type="predicted"/>
<evidence type="ECO:0000313" key="3">
    <source>
        <dbReference type="Proteomes" id="UP001165565"/>
    </source>
</evidence>
<dbReference type="InterPro" id="IPR036034">
    <property type="entry name" value="PDZ_sf"/>
</dbReference>
<evidence type="ECO:0000313" key="2">
    <source>
        <dbReference type="EMBL" id="MCW6535932.1"/>
    </source>
</evidence>
<dbReference type="AlphaFoldDB" id="A0AA41ZAT7"/>
<reference evidence="2" key="1">
    <citation type="submission" date="2022-06" db="EMBL/GenBank/DDBJ databases">
        <title>Sphingomonas sp. nov. isolated from rhizosphere soil of tomato.</title>
        <authorList>
            <person name="Dong H."/>
            <person name="Gao R."/>
        </authorList>
    </citation>
    <scope>NUCLEOTIDE SEQUENCE</scope>
    <source>
        <strain evidence="2">MMSM24</strain>
    </source>
</reference>
<gene>
    <name evidence="2" type="ORF">NEE01_14200</name>
</gene>
<dbReference type="EMBL" id="JANFAV010000010">
    <property type="protein sequence ID" value="MCW6535932.1"/>
    <property type="molecule type" value="Genomic_DNA"/>
</dbReference>
<dbReference type="Pfam" id="PF05299">
    <property type="entry name" value="Peptidase_M61"/>
    <property type="match status" value="1"/>
</dbReference>
<comment type="caution">
    <text evidence="2">The sequence shown here is derived from an EMBL/GenBank/DDBJ whole genome shotgun (WGS) entry which is preliminary data.</text>
</comment>
<dbReference type="SUPFAM" id="SSF50156">
    <property type="entry name" value="PDZ domain-like"/>
    <property type="match status" value="1"/>
</dbReference>
<dbReference type="Proteomes" id="UP001165565">
    <property type="component" value="Unassembled WGS sequence"/>
</dbReference>
<accession>A0AA41ZAT7</accession>
<dbReference type="RefSeq" id="WP_265269368.1">
    <property type="nucleotide sequence ID" value="NZ_JANFAV010000010.1"/>
</dbReference>
<evidence type="ECO:0000259" key="1">
    <source>
        <dbReference type="Pfam" id="PF05299"/>
    </source>
</evidence>
<dbReference type="SUPFAM" id="SSF55486">
    <property type="entry name" value="Metalloproteases ('zincins'), catalytic domain"/>
    <property type="match status" value="1"/>
</dbReference>
<protein>
    <submittedName>
        <fullName evidence="2">Peptidase M61</fullName>
    </submittedName>
</protein>
<sequence>MRCAELTSFARLLIETLPKGRAMRAVTIGTGLTSFALALAPGAAPAASTADISNSLVVTLAPVAAPDDPMSVGTVDITLRFEGLNVNKGDPLLRLPMISSNVDTVATVIGEISARDANGSLRLTHRDTDLPETGMRDAVGGGLSREWLADRAVEGAVIVRYKVPAEATLAPRGPAPPFSFTADGGGVSAAGHVFLLLPPGDHRYRTTYGWDLAHAPKDSRGVSSLGEGTVTAAEPLDGAQIRMSFFMAGRINTYPPKLSSGGFFGAWQGKPAFDAGALLAWTGTLYDHYARFFGQKDSPPYGVFLRYNPINAGGGVGLFRSFVTTFGKGKGSNAEKIKLTLAHEMFHTFQPFIARPAGLESSWFGEGLATFYQARLPFRFGLITPKAYLADINWTAARYYTSAMATVPNAEVPKRFWADTRVRTLPYDRGMLYFATVDDAMRKASGGKKSLDDLMFGMLALEKTGKITDNSDWEKLLAEHLGPQAVADFRAYLGGAMPLPASDAFGPCFRRTTATLRRYELGFATEVLAEPKRIVRGLVPGSAAAQAGLQNGDEIVDPVPQDGIQGEQTELIRLEIRRGAQKFPIVYLPRGEAVQAYQWEPVTGEPGKDCQK</sequence>
<dbReference type="InterPro" id="IPR007963">
    <property type="entry name" value="Peptidase_M61_catalytic"/>
</dbReference>
<dbReference type="InterPro" id="IPR027268">
    <property type="entry name" value="Peptidase_M4/M1_CTD_sf"/>
</dbReference>
<keyword evidence="3" id="KW-1185">Reference proteome</keyword>